<keyword evidence="18" id="KW-1185">Reference proteome</keyword>
<dbReference type="PROSITE" id="PS50089">
    <property type="entry name" value="ZF_RING_2"/>
    <property type="match status" value="1"/>
</dbReference>
<feature type="domain" description="RING-type" evidence="14">
    <location>
        <begin position="533"/>
        <end position="570"/>
    </location>
</feature>
<gene>
    <name evidence="17" type="primary">hars</name>
    <name evidence="17" type="ORF">Bhyg_11041</name>
</gene>
<dbReference type="GO" id="GO:0005739">
    <property type="term" value="C:mitochondrion"/>
    <property type="evidence" value="ECO:0007669"/>
    <property type="project" value="TreeGrafter"/>
</dbReference>
<dbReference type="AlphaFoldDB" id="A0A9Q0MUJ3"/>
<dbReference type="CDD" id="cd16545">
    <property type="entry name" value="RING-HC_RNF141"/>
    <property type="match status" value="1"/>
</dbReference>
<evidence type="ECO:0000259" key="15">
    <source>
        <dbReference type="PROSITE" id="PS50862"/>
    </source>
</evidence>
<dbReference type="PANTHER" id="PTHR11476:SF7">
    <property type="entry name" value="HISTIDINE--TRNA LIGASE"/>
    <property type="match status" value="1"/>
</dbReference>
<dbReference type="PANTHER" id="PTHR11476">
    <property type="entry name" value="HISTIDYL-TRNA SYNTHETASE"/>
    <property type="match status" value="1"/>
</dbReference>
<comment type="caution">
    <text evidence="17">The sequence shown here is derived from an EMBL/GenBank/DDBJ whole genome shotgun (WGS) entry which is preliminary data.</text>
</comment>
<evidence type="ECO:0000256" key="1">
    <source>
        <dbReference type="ARBA" id="ARBA00008226"/>
    </source>
</evidence>
<protein>
    <recommendedName>
        <fullName evidence="3">RING finger protein 141</fullName>
        <ecNumber evidence="2">6.1.1.21</ecNumber>
    </recommendedName>
</protein>
<comment type="similarity">
    <text evidence="1">Belongs to the class-II aminoacyl-tRNA synthetase family.</text>
</comment>
<dbReference type="InterPro" id="IPR041715">
    <property type="entry name" value="HisRS-like_core"/>
</dbReference>
<keyword evidence="7 13" id="KW-0863">Zinc-finger</keyword>
<evidence type="ECO:0000256" key="3">
    <source>
        <dbReference type="ARBA" id="ARBA00022017"/>
    </source>
</evidence>
<dbReference type="GO" id="GO:0006427">
    <property type="term" value="P:histidyl-tRNA aminoacylation"/>
    <property type="evidence" value="ECO:0007669"/>
    <property type="project" value="TreeGrafter"/>
</dbReference>
<evidence type="ECO:0000259" key="16">
    <source>
        <dbReference type="PROSITE" id="PS51185"/>
    </source>
</evidence>
<dbReference type="Pfam" id="PF13393">
    <property type="entry name" value="tRNA-synt_His"/>
    <property type="match status" value="1"/>
</dbReference>
<keyword evidence="8" id="KW-0862">Zinc</keyword>
<dbReference type="GO" id="GO:0005829">
    <property type="term" value="C:cytosol"/>
    <property type="evidence" value="ECO:0007669"/>
    <property type="project" value="TreeGrafter"/>
</dbReference>
<evidence type="ECO:0000313" key="17">
    <source>
        <dbReference type="EMBL" id="KAJ6638306.1"/>
    </source>
</evidence>
<evidence type="ECO:0000256" key="12">
    <source>
        <dbReference type="ARBA" id="ARBA00047639"/>
    </source>
</evidence>
<dbReference type="Proteomes" id="UP001151699">
    <property type="component" value="Chromosome X"/>
</dbReference>
<evidence type="ECO:0000256" key="13">
    <source>
        <dbReference type="PROSITE-ProRule" id="PRU00175"/>
    </source>
</evidence>
<reference evidence="17" key="1">
    <citation type="submission" date="2022-07" db="EMBL/GenBank/DDBJ databases">
        <authorList>
            <person name="Trinca V."/>
            <person name="Uliana J.V.C."/>
            <person name="Torres T.T."/>
            <person name="Ward R.J."/>
            <person name="Monesi N."/>
        </authorList>
    </citation>
    <scope>NUCLEOTIDE SEQUENCE</scope>
    <source>
        <strain evidence="17">HSMRA1968</strain>
        <tissue evidence="17">Whole embryos</tissue>
    </source>
</reference>
<proteinExistence type="inferred from homology"/>
<dbReference type="OrthoDB" id="1906957at2759"/>
<evidence type="ECO:0000256" key="7">
    <source>
        <dbReference type="ARBA" id="ARBA00022771"/>
    </source>
</evidence>
<dbReference type="InterPro" id="IPR006195">
    <property type="entry name" value="aa-tRNA-synth_II"/>
</dbReference>
<dbReference type="InterPro" id="IPR013083">
    <property type="entry name" value="Znf_RING/FYVE/PHD"/>
</dbReference>
<evidence type="ECO:0000256" key="9">
    <source>
        <dbReference type="ARBA" id="ARBA00022840"/>
    </source>
</evidence>
<evidence type="ECO:0000256" key="4">
    <source>
        <dbReference type="ARBA" id="ARBA00022598"/>
    </source>
</evidence>
<accession>A0A9Q0MUJ3</accession>
<dbReference type="SUPFAM" id="SSF55681">
    <property type="entry name" value="Class II aaRS and biotin synthetases"/>
    <property type="match status" value="1"/>
</dbReference>
<dbReference type="SUPFAM" id="SSF47060">
    <property type="entry name" value="S15/NS1 RNA-binding domain"/>
    <property type="match status" value="1"/>
</dbReference>
<dbReference type="InterPro" id="IPR043400">
    <property type="entry name" value="RING-HC_RNF141"/>
</dbReference>
<dbReference type="SMART" id="SM00991">
    <property type="entry name" value="WHEP-TRS"/>
    <property type="match status" value="1"/>
</dbReference>
<evidence type="ECO:0000256" key="5">
    <source>
        <dbReference type="ARBA" id="ARBA00022723"/>
    </source>
</evidence>
<evidence type="ECO:0000259" key="14">
    <source>
        <dbReference type="PROSITE" id="PS50089"/>
    </source>
</evidence>
<dbReference type="PROSITE" id="PS00518">
    <property type="entry name" value="ZF_RING_1"/>
    <property type="match status" value="1"/>
</dbReference>
<keyword evidence="5" id="KW-0479">Metal-binding</keyword>
<dbReference type="GO" id="GO:0004821">
    <property type="term" value="F:histidine-tRNA ligase activity"/>
    <property type="evidence" value="ECO:0007669"/>
    <property type="project" value="UniProtKB-EC"/>
</dbReference>
<dbReference type="Gene3D" id="3.30.40.10">
    <property type="entry name" value="Zinc/RING finger domain, C3HC4 (zinc finger)"/>
    <property type="match status" value="1"/>
</dbReference>
<feature type="domain" description="WHEP-TRS" evidence="16">
    <location>
        <begin position="4"/>
        <end position="60"/>
    </location>
</feature>
<dbReference type="EC" id="6.1.1.21" evidence="2"/>
<dbReference type="SUPFAM" id="SSF57850">
    <property type="entry name" value="RING/U-box"/>
    <property type="match status" value="1"/>
</dbReference>
<evidence type="ECO:0000256" key="6">
    <source>
        <dbReference type="ARBA" id="ARBA00022741"/>
    </source>
</evidence>
<dbReference type="InterPro" id="IPR000738">
    <property type="entry name" value="WHEP-TRS_dom"/>
</dbReference>
<organism evidence="17 18">
    <name type="scientific">Pseudolycoriella hygida</name>
    <dbReference type="NCBI Taxonomy" id="35572"/>
    <lineage>
        <taxon>Eukaryota</taxon>
        <taxon>Metazoa</taxon>
        <taxon>Ecdysozoa</taxon>
        <taxon>Arthropoda</taxon>
        <taxon>Hexapoda</taxon>
        <taxon>Insecta</taxon>
        <taxon>Pterygota</taxon>
        <taxon>Neoptera</taxon>
        <taxon>Endopterygota</taxon>
        <taxon>Diptera</taxon>
        <taxon>Nematocera</taxon>
        <taxon>Sciaroidea</taxon>
        <taxon>Sciaridae</taxon>
        <taxon>Pseudolycoriella</taxon>
    </lineage>
</organism>
<evidence type="ECO:0000256" key="10">
    <source>
        <dbReference type="ARBA" id="ARBA00022917"/>
    </source>
</evidence>
<dbReference type="CDD" id="cd00773">
    <property type="entry name" value="HisRS-like_core"/>
    <property type="match status" value="1"/>
</dbReference>
<evidence type="ECO:0000313" key="18">
    <source>
        <dbReference type="Proteomes" id="UP001151699"/>
    </source>
</evidence>
<comment type="catalytic activity">
    <reaction evidence="12">
        <text>tRNA(His) + L-histidine + ATP = L-histidyl-tRNA(His) + AMP + diphosphate + H(+)</text>
        <dbReference type="Rhea" id="RHEA:17313"/>
        <dbReference type="Rhea" id="RHEA-COMP:9665"/>
        <dbReference type="Rhea" id="RHEA-COMP:9689"/>
        <dbReference type="ChEBI" id="CHEBI:15378"/>
        <dbReference type="ChEBI" id="CHEBI:30616"/>
        <dbReference type="ChEBI" id="CHEBI:33019"/>
        <dbReference type="ChEBI" id="CHEBI:57595"/>
        <dbReference type="ChEBI" id="CHEBI:78442"/>
        <dbReference type="ChEBI" id="CHEBI:78527"/>
        <dbReference type="ChEBI" id="CHEBI:456215"/>
        <dbReference type="EC" id="6.1.1.21"/>
    </reaction>
</comment>
<dbReference type="GO" id="GO:0032543">
    <property type="term" value="P:mitochondrial translation"/>
    <property type="evidence" value="ECO:0007669"/>
    <property type="project" value="TreeGrafter"/>
</dbReference>
<keyword evidence="6" id="KW-0547">Nucleotide-binding</keyword>
<dbReference type="InterPro" id="IPR045864">
    <property type="entry name" value="aa-tRNA-synth_II/BPL/LPL"/>
</dbReference>
<dbReference type="GO" id="GO:0003723">
    <property type="term" value="F:RNA binding"/>
    <property type="evidence" value="ECO:0007669"/>
    <property type="project" value="TreeGrafter"/>
</dbReference>
<feature type="domain" description="Aminoacyl-transfer RNA synthetases class-II family profile" evidence="15">
    <location>
        <begin position="40"/>
        <end position="567"/>
    </location>
</feature>
<dbReference type="FunFam" id="3.30.930.10:FF:000021">
    <property type="entry name" value="Probable histidine--tRNA ligase, mitochondrial"/>
    <property type="match status" value="1"/>
</dbReference>
<name>A0A9Q0MUJ3_9DIPT</name>
<evidence type="ECO:0000256" key="2">
    <source>
        <dbReference type="ARBA" id="ARBA00012815"/>
    </source>
</evidence>
<evidence type="ECO:0000256" key="8">
    <source>
        <dbReference type="ARBA" id="ARBA00022833"/>
    </source>
</evidence>
<evidence type="ECO:0000256" key="11">
    <source>
        <dbReference type="ARBA" id="ARBA00023146"/>
    </source>
</evidence>
<dbReference type="PROSITE" id="PS50862">
    <property type="entry name" value="AA_TRNA_LIGASE_II"/>
    <property type="match status" value="1"/>
</dbReference>
<dbReference type="SMART" id="SM00184">
    <property type="entry name" value="RING"/>
    <property type="match status" value="1"/>
</dbReference>
<dbReference type="InterPro" id="IPR009068">
    <property type="entry name" value="uS15_NS1_RNA-bd_sf"/>
</dbReference>
<dbReference type="Gene3D" id="3.30.930.10">
    <property type="entry name" value="Bira Bifunctional Protein, Domain 2"/>
    <property type="match status" value="1"/>
</dbReference>
<keyword evidence="4 17" id="KW-0436">Ligase</keyword>
<dbReference type="GO" id="GO:0005524">
    <property type="term" value="F:ATP binding"/>
    <property type="evidence" value="ECO:0007669"/>
    <property type="project" value="UniProtKB-KW"/>
</dbReference>
<dbReference type="Pfam" id="PF00458">
    <property type="entry name" value="WHEP-TRS"/>
    <property type="match status" value="1"/>
</dbReference>
<dbReference type="InterPro" id="IPR001841">
    <property type="entry name" value="Znf_RING"/>
</dbReference>
<keyword evidence="10" id="KW-0648">Protein biosynthesis</keyword>
<dbReference type="EMBL" id="WJQU01000003">
    <property type="protein sequence ID" value="KAJ6638306.1"/>
    <property type="molecule type" value="Genomic_DNA"/>
</dbReference>
<dbReference type="Pfam" id="PF13920">
    <property type="entry name" value="zf-C3HC4_3"/>
    <property type="match status" value="1"/>
</dbReference>
<dbReference type="PROSITE" id="PS51185">
    <property type="entry name" value="WHEP_TRS_2"/>
    <property type="match status" value="1"/>
</dbReference>
<keyword evidence="9" id="KW-0067">ATP-binding</keyword>
<dbReference type="Gene3D" id="1.10.287.10">
    <property type="entry name" value="S15/NS1, RNA-binding"/>
    <property type="match status" value="1"/>
</dbReference>
<sequence length="607" mass="68102">MSENREQILESIKVQGEVVRKLKAAKEPKEKIDEEVAKLLALKASLQDEPTGPQKFVLKTAKGTRDYNPQQMALRQGVLDKIIAVFKKHGAETIDTPVFELKDVLTGKYGEDSKLIYDLKDQGGEILSLRYDLTVPLARYLAMSKIQSIKRYHIAKVYRRDNPSMIRGRYREFYQCDFDIAGTFDPMLPDAECVKVVSEILKSLDIGDYVMKLNHRQLLDGMFEACGVPADKFRTICSSVDKLDKSPWEEVRKEMIDEKGLNAATADQIGEYVRLNGGTELVEKLLDDPKLKSVPAAVKGLEAMKLLLHYCKLMNLSNEILFDLSLARGLDYYTGVIYEAVLTGDPVKATTTANDESGTVGSIAGGGRYDNLLTMGQTNSLSEAIPETVEQLNYEVKKHAKVFSEIGTINYDEFQKCLSDLNELSRKCLDSSGKQLVFAVKKGTDATMLWKATVQIACVKVDPESKQIESYKFLNLRQFLCVFKTFQSHIEVMASSEKQQESLTASMLIDKMDSFSKLSPTDEASGSELMQECSICLDRKPEVLLPCAHTFCCPCIEQWNMSRKTCPICQAELTSTNDTWVLSELPAAEEINEKICNELMALSRTEQ</sequence>
<dbReference type="InterPro" id="IPR017907">
    <property type="entry name" value="Znf_RING_CS"/>
</dbReference>
<dbReference type="GO" id="GO:0008270">
    <property type="term" value="F:zinc ion binding"/>
    <property type="evidence" value="ECO:0007669"/>
    <property type="project" value="UniProtKB-KW"/>
</dbReference>
<keyword evidence="11" id="KW-0030">Aminoacyl-tRNA synthetase</keyword>